<organism evidence="10 11">
    <name type="scientific">Dialister invisus</name>
    <dbReference type="NCBI Taxonomy" id="218538"/>
    <lineage>
        <taxon>Bacteria</taxon>
        <taxon>Bacillati</taxon>
        <taxon>Bacillota</taxon>
        <taxon>Negativicutes</taxon>
        <taxon>Veillonellales</taxon>
        <taxon>Veillonellaceae</taxon>
        <taxon>Dialister</taxon>
    </lineage>
</organism>
<dbReference type="Pfam" id="PF00696">
    <property type="entry name" value="AA_kinase"/>
    <property type="match status" value="1"/>
</dbReference>
<evidence type="ECO:0000256" key="7">
    <source>
        <dbReference type="ARBA" id="ARBA00022840"/>
    </source>
</evidence>
<dbReference type="PANTHER" id="PTHR43654">
    <property type="entry name" value="GLUTAMATE 5-KINASE"/>
    <property type="match status" value="1"/>
</dbReference>
<dbReference type="PROSITE" id="PS00902">
    <property type="entry name" value="GLUTAMATE_5_KINASE"/>
    <property type="match status" value="1"/>
</dbReference>
<comment type="catalytic activity">
    <reaction evidence="8">
        <text>L-glutamate + ATP = L-glutamyl 5-phosphate + ADP</text>
        <dbReference type="Rhea" id="RHEA:14877"/>
        <dbReference type="ChEBI" id="CHEBI:29985"/>
        <dbReference type="ChEBI" id="CHEBI:30616"/>
        <dbReference type="ChEBI" id="CHEBI:58274"/>
        <dbReference type="ChEBI" id="CHEBI:456216"/>
        <dbReference type="EC" id="2.7.2.11"/>
    </reaction>
</comment>
<dbReference type="InterPro" id="IPR005715">
    <property type="entry name" value="Glu_5kinase/COase_Synthase"/>
</dbReference>
<dbReference type="InterPro" id="IPR002478">
    <property type="entry name" value="PUA"/>
</dbReference>
<dbReference type="InterPro" id="IPR036393">
    <property type="entry name" value="AceGlu_kinase-like_sf"/>
</dbReference>
<dbReference type="PRINTS" id="PR00474">
    <property type="entry name" value="GLU5KINASE"/>
</dbReference>
<dbReference type="Gene3D" id="3.40.1160.10">
    <property type="entry name" value="Acetylglutamate kinase-like"/>
    <property type="match status" value="2"/>
</dbReference>
<dbReference type="GO" id="GO:0005524">
    <property type="term" value="F:ATP binding"/>
    <property type="evidence" value="ECO:0007669"/>
    <property type="project" value="UniProtKB-KW"/>
</dbReference>
<keyword evidence="5 8" id="KW-0547">Nucleotide-binding</keyword>
<dbReference type="InterPro" id="IPR019797">
    <property type="entry name" value="Glutamate_5-kinase_CS"/>
</dbReference>
<feature type="binding site" evidence="8">
    <location>
        <begin position="178"/>
        <end position="179"/>
    </location>
    <ligand>
        <name>ATP</name>
        <dbReference type="ChEBI" id="CHEBI:30616"/>
    </ligand>
</feature>
<evidence type="ECO:0000259" key="9">
    <source>
        <dbReference type="SMART" id="SM00359"/>
    </source>
</evidence>
<dbReference type="CDD" id="cd04242">
    <property type="entry name" value="AAK_G5K_ProB"/>
    <property type="match status" value="1"/>
</dbReference>
<dbReference type="PANTHER" id="PTHR43654:SF1">
    <property type="entry name" value="ISOPENTENYL PHOSPHATE KINASE"/>
    <property type="match status" value="1"/>
</dbReference>
<evidence type="ECO:0000256" key="1">
    <source>
        <dbReference type="ARBA" id="ARBA00022490"/>
    </source>
</evidence>
<feature type="binding site" evidence="8">
    <location>
        <position position="19"/>
    </location>
    <ligand>
        <name>ATP</name>
        <dbReference type="ChEBI" id="CHEBI:30616"/>
    </ligand>
</feature>
<dbReference type="InterPro" id="IPR001048">
    <property type="entry name" value="Asp/Glu/Uridylate_kinase"/>
</dbReference>
<dbReference type="EC" id="2.7.2.11" evidence="8"/>
<sequence length="378" mass="41183">MISPENIVKAKKKKRIVIKVGTSSLTQPNGKVNIYFIDHLARQISDLSNRDMDVILVSSGAIGIGMPVLGFEHKPDYLPYRQACAAVGQNILMGLYGKCFHDYGKTVAQLLMTKGDALNTKRYMHMKGALSALLELGVIPIINENDAVTVDEIKIGDNDTLSAIVASVAEADLLILLSDIKGLYDKDPHEFADAHLIHDVPHFTRELFNVAGGAGSARGTGGMYTKLLAAEICVHSGIDMVIAKSDAKEILQRIISGESIGTFFHAENVHPQMKRREIIIGSNVRGKIFIDKGCSEAILNKGSSLLAIGITKIEGIFSEGDAVSLFYENHEIARGISHYGSVELAQIKGLHTKEMRNALGTPPPYDTVIHRDNLLVMR</sequence>
<dbReference type="GO" id="GO:0004349">
    <property type="term" value="F:glutamate 5-kinase activity"/>
    <property type="evidence" value="ECO:0007669"/>
    <property type="project" value="UniProtKB-UniRule"/>
</dbReference>
<protein>
    <recommendedName>
        <fullName evidence="8">Glutamate 5-kinase</fullName>
        <ecNumber evidence="8">2.7.2.11</ecNumber>
    </recommendedName>
    <alternativeName>
        <fullName evidence="8">Gamma-glutamyl kinase</fullName>
        <shortName evidence="8">GK</shortName>
    </alternativeName>
</protein>
<keyword evidence="6 8" id="KW-0418">Kinase</keyword>
<proteinExistence type="inferred from homology"/>
<reference evidence="10" key="1">
    <citation type="submission" date="2020-04" db="EMBL/GenBank/DDBJ databases">
        <title>Deep metagenomics examines the oral microbiome during advanced dental caries in children, revealing novel taxa and co-occurrences with host molecules.</title>
        <authorList>
            <person name="Baker J.L."/>
            <person name="Morton J.T."/>
            <person name="Dinis M."/>
            <person name="Alvarez R."/>
            <person name="Tran N.C."/>
            <person name="Knight R."/>
            <person name="Edlund A."/>
        </authorList>
    </citation>
    <scope>NUCLEOTIDE SEQUENCE</scope>
    <source>
        <strain evidence="10">JCVI_32_bin.14</strain>
    </source>
</reference>
<evidence type="ECO:0000313" key="10">
    <source>
        <dbReference type="EMBL" id="MBF1128766.1"/>
    </source>
</evidence>
<keyword evidence="4 8" id="KW-0808">Transferase</keyword>
<feature type="domain" description="PUA" evidence="9">
    <location>
        <begin position="286"/>
        <end position="360"/>
    </location>
</feature>
<evidence type="ECO:0000313" key="11">
    <source>
        <dbReference type="Proteomes" id="UP000757890"/>
    </source>
</evidence>
<comment type="subcellular location">
    <subcellularLocation>
        <location evidence="8">Cytoplasm</location>
    </subcellularLocation>
</comment>
<evidence type="ECO:0000256" key="8">
    <source>
        <dbReference type="HAMAP-Rule" id="MF_00456"/>
    </source>
</evidence>
<keyword evidence="2 8" id="KW-0028">Amino-acid biosynthesis</keyword>
<comment type="function">
    <text evidence="8">Catalyzes the transfer of a phosphate group to glutamate to form L-glutamate 5-phosphate.</text>
</comment>
<dbReference type="Gene3D" id="2.30.130.10">
    <property type="entry name" value="PUA domain"/>
    <property type="match status" value="1"/>
</dbReference>
<dbReference type="GO" id="GO:0005829">
    <property type="term" value="C:cytosol"/>
    <property type="evidence" value="ECO:0007669"/>
    <property type="project" value="TreeGrafter"/>
</dbReference>
<dbReference type="GO" id="GO:0003723">
    <property type="term" value="F:RNA binding"/>
    <property type="evidence" value="ECO:0007669"/>
    <property type="project" value="InterPro"/>
</dbReference>
<dbReference type="SMART" id="SM00359">
    <property type="entry name" value="PUA"/>
    <property type="match status" value="1"/>
</dbReference>
<dbReference type="FunFam" id="3.40.1160.10:FF:000018">
    <property type="entry name" value="Glutamate 5-kinase"/>
    <property type="match status" value="1"/>
</dbReference>
<feature type="binding site" evidence="8">
    <location>
        <begin position="220"/>
        <end position="226"/>
    </location>
    <ligand>
        <name>ATP</name>
        <dbReference type="ChEBI" id="CHEBI:30616"/>
    </ligand>
</feature>
<dbReference type="GO" id="GO:0055129">
    <property type="term" value="P:L-proline biosynthetic process"/>
    <property type="evidence" value="ECO:0007669"/>
    <property type="project" value="UniProtKB-UniRule"/>
</dbReference>
<feature type="binding site" evidence="8">
    <location>
        <position position="158"/>
    </location>
    <ligand>
        <name>substrate</name>
    </ligand>
</feature>
<dbReference type="InterPro" id="IPR001057">
    <property type="entry name" value="Glu/AcGlu_kinase"/>
</dbReference>
<comment type="caution">
    <text evidence="10">The sequence shown here is derived from an EMBL/GenBank/DDBJ whole genome shotgun (WGS) entry which is preliminary data.</text>
</comment>
<evidence type="ECO:0000256" key="2">
    <source>
        <dbReference type="ARBA" id="ARBA00022605"/>
    </source>
</evidence>
<evidence type="ECO:0000256" key="6">
    <source>
        <dbReference type="ARBA" id="ARBA00022777"/>
    </source>
</evidence>
<dbReference type="PIRSF" id="PIRSF000729">
    <property type="entry name" value="GK"/>
    <property type="match status" value="1"/>
</dbReference>
<comment type="pathway">
    <text evidence="8">Amino-acid biosynthesis; L-proline biosynthesis; L-glutamate 5-semialdehyde from L-glutamate: step 1/2.</text>
</comment>
<comment type="similarity">
    <text evidence="8">Belongs to the glutamate 5-kinase family.</text>
</comment>
<feature type="binding site" evidence="8">
    <location>
        <position position="146"/>
    </location>
    <ligand>
        <name>substrate</name>
    </ligand>
</feature>
<dbReference type="RefSeq" id="WP_276638665.1">
    <property type="nucleotide sequence ID" value="NZ_CATZUD010000002.1"/>
</dbReference>
<dbReference type="Proteomes" id="UP000757890">
    <property type="component" value="Unassembled WGS sequence"/>
</dbReference>
<dbReference type="PROSITE" id="PS50890">
    <property type="entry name" value="PUA"/>
    <property type="match status" value="1"/>
</dbReference>
<dbReference type="InterPro" id="IPR011529">
    <property type="entry name" value="Glu_5kinase"/>
</dbReference>
<keyword evidence="3 8" id="KW-0641">Proline biosynthesis</keyword>
<dbReference type="SUPFAM" id="SSF88697">
    <property type="entry name" value="PUA domain-like"/>
    <property type="match status" value="1"/>
</dbReference>
<evidence type="ECO:0000256" key="3">
    <source>
        <dbReference type="ARBA" id="ARBA00022650"/>
    </source>
</evidence>
<dbReference type="SUPFAM" id="SSF53633">
    <property type="entry name" value="Carbamate kinase-like"/>
    <property type="match status" value="1"/>
</dbReference>
<dbReference type="EMBL" id="JABZMK010000002">
    <property type="protein sequence ID" value="MBF1128766.1"/>
    <property type="molecule type" value="Genomic_DNA"/>
</dbReference>
<evidence type="ECO:0000256" key="5">
    <source>
        <dbReference type="ARBA" id="ARBA00022741"/>
    </source>
</evidence>
<evidence type="ECO:0000256" key="4">
    <source>
        <dbReference type="ARBA" id="ARBA00022679"/>
    </source>
</evidence>
<dbReference type="CDD" id="cd21157">
    <property type="entry name" value="PUA_G5K"/>
    <property type="match status" value="1"/>
</dbReference>
<accession>A0A930B7C0</accession>
<keyword evidence="7 8" id="KW-0067">ATP-binding</keyword>
<dbReference type="NCBIfam" id="TIGR01027">
    <property type="entry name" value="proB"/>
    <property type="match status" value="1"/>
</dbReference>
<name>A0A930B7C0_9FIRM</name>
<feature type="binding site" evidence="8">
    <location>
        <position position="59"/>
    </location>
    <ligand>
        <name>substrate</name>
    </ligand>
</feature>
<keyword evidence="1 8" id="KW-0963">Cytoplasm</keyword>
<dbReference type="AlphaFoldDB" id="A0A930B7C0"/>
<dbReference type="Pfam" id="PF01472">
    <property type="entry name" value="PUA"/>
    <property type="match status" value="1"/>
</dbReference>
<dbReference type="InterPro" id="IPR036974">
    <property type="entry name" value="PUA_sf"/>
</dbReference>
<dbReference type="InterPro" id="IPR041739">
    <property type="entry name" value="G5K_ProB"/>
</dbReference>
<dbReference type="HAMAP" id="MF_00456">
    <property type="entry name" value="ProB"/>
    <property type="match status" value="1"/>
</dbReference>
<gene>
    <name evidence="8 10" type="primary">proB</name>
    <name evidence="10" type="ORF">HXL70_01765</name>
</gene>
<dbReference type="InterPro" id="IPR015947">
    <property type="entry name" value="PUA-like_sf"/>
</dbReference>